<comment type="cofactor">
    <cofactor evidence="1">
        <name>Zn(2+)</name>
        <dbReference type="ChEBI" id="CHEBI:29105"/>
    </cofactor>
</comment>
<dbReference type="FunFam" id="2.70.70.10:FF:000003">
    <property type="entry name" value="Murein hydrolase activator EnvC"/>
    <property type="match status" value="1"/>
</dbReference>
<dbReference type="RefSeq" id="WP_214169577.1">
    <property type="nucleotide sequence ID" value="NZ_JAHCVJ010000001.1"/>
</dbReference>
<dbReference type="GO" id="GO:0046872">
    <property type="term" value="F:metal ion binding"/>
    <property type="evidence" value="ECO:0007669"/>
    <property type="project" value="UniProtKB-KW"/>
</dbReference>
<feature type="region of interest" description="Disordered" evidence="8">
    <location>
        <begin position="231"/>
        <end position="259"/>
    </location>
</feature>
<dbReference type="PANTHER" id="PTHR21666:SF288">
    <property type="entry name" value="CELL DIVISION PROTEIN YTFB"/>
    <property type="match status" value="1"/>
</dbReference>
<dbReference type="PANTHER" id="PTHR21666">
    <property type="entry name" value="PEPTIDASE-RELATED"/>
    <property type="match status" value="1"/>
</dbReference>
<accession>A0AAW4KW23</accession>
<keyword evidence="6" id="KW-0482">Metalloprotease</keyword>
<dbReference type="InterPro" id="IPR050570">
    <property type="entry name" value="Cell_wall_metabolism_enzyme"/>
</dbReference>
<proteinExistence type="predicted"/>
<dbReference type="Pfam" id="PF01551">
    <property type="entry name" value="Peptidase_M23"/>
    <property type="match status" value="1"/>
</dbReference>
<dbReference type="GO" id="GO:0006508">
    <property type="term" value="P:proteolysis"/>
    <property type="evidence" value="ECO:0007669"/>
    <property type="project" value="UniProtKB-KW"/>
</dbReference>
<keyword evidence="2" id="KW-0645">Protease</keyword>
<keyword evidence="5" id="KW-0862">Zinc</keyword>
<evidence type="ECO:0000313" key="10">
    <source>
        <dbReference type="EMBL" id="MBT0662778.1"/>
    </source>
</evidence>
<evidence type="ECO:0000256" key="2">
    <source>
        <dbReference type="ARBA" id="ARBA00022670"/>
    </source>
</evidence>
<dbReference type="EMBL" id="JAHCVJ010000001">
    <property type="protein sequence ID" value="MBT0662778.1"/>
    <property type="molecule type" value="Genomic_DNA"/>
</dbReference>
<evidence type="ECO:0000256" key="5">
    <source>
        <dbReference type="ARBA" id="ARBA00022833"/>
    </source>
</evidence>
<dbReference type="GO" id="GO:0004222">
    <property type="term" value="F:metalloendopeptidase activity"/>
    <property type="evidence" value="ECO:0007669"/>
    <property type="project" value="TreeGrafter"/>
</dbReference>
<gene>
    <name evidence="10" type="ORF">KI809_00540</name>
</gene>
<evidence type="ECO:0000256" key="7">
    <source>
        <dbReference type="SAM" id="Coils"/>
    </source>
</evidence>
<dbReference type="InterPro" id="IPR016047">
    <property type="entry name" value="M23ase_b-sheet_dom"/>
</dbReference>
<keyword evidence="4" id="KW-0378">Hydrolase</keyword>
<evidence type="ECO:0000256" key="3">
    <source>
        <dbReference type="ARBA" id="ARBA00022723"/>
    </source>
</evidence>
<dbReference type="SUPFAM" id="SSF51261">
    <property type="entry name" value="Duplicated hybrid motif"/>
    <property type="match status" value="1"/>
</dbReference>
<dbReference type="Gene3D" id="6.10.250.3150">
    <property type="match status" value="1"/>
</dbReference>
<evidence type="ECO:0000259" key="9">
    <source>
        <dbReference type="Pfam" id="PF01551"/>
    </source>
</evidence>
<evidence type="ECO:0000256" key="1">
    <source>
        <dbReference type="ARBA" id="ARBA00001947"/>
    </source>
</evidence>
<dbReference type="InterPro" id="IPR011055">
    <property type="entry name" value="Dup_hybrid_motif"/>
</dbReference>
<dbReference type="CDD" id="cd12797">
    <property type="entry name" value="M23_peptidase"/>
    <property type="match status" value="1"/>
</dbReference>
<evidence type="ECO:0000313" key="11">
    <source>
        <dbReference type="Proteomes" id="UP000811899"/>
    </source>
</evidence>
<feature type="coiled-coil region" evidence="7">
    <location>
        <begin position="20"/>
        <end position="82"/>
    </location>
</feature>
<comment type="caution">
    <text evidence="10">The sequence shown here is derived from an EMBL/GenBank/DDBJ whole genome shotgun (WGS) entry which is preliminary data.</text>
</comment>
<reference evidence="10 11" key="1">
    <citation type="submission" date="2021-05" db="EMBL/GenBank/DDBJ databases">
        <title>The draft genome of Geobacter pelophilus DSM 12255.</title>
        <authorList>
            <person name="Xu Z."/>
            <person name="Masuda Y."/>
            <person name="Itoh H."/>
            <person name="Senoo K."/>
        </authorList>
    </citation>
    <scope>NUCLEOTIDE SEQUENCE [LARGE SCALE GENOMIC DNA]</scope>
    <source>
        <strain evidence="10 11">DSM 12255</strain>
    </source>
</reference>
<feature type="domain" description="M23ase beta-sheet core" evidence="9">
    <location>
        <begin position="294"/>
        <end position="388"/>
    </location>
</feature>
<evidence type="ECO:0000256" key="8">
    <source>
        <dbReference type="SAM" id="MobiDB-lite"/>
    </source>
</evidence>
<protein>
    <submittedName>
        <fullName evidence="10">Peptidoglycan DD-metalloendopeptidase family protein</fullName>
    </submittedName>
</protein>
<organism evidence="10 11">
    <name type="scientific">Geoanaerobacter pelophilus</name>
    <dbReference type="NCBI Taxonomy" id="60036"/>
    <lineage>
        <taxon>Bacteria</taxon>
        <taxon>Pseudomonadati</taxon>
        <taxon>Thermodesulfobacteriota</taxon>
        <taxon>Desulfuromonadia</taxon>
        <taxon>Geobacterales</taxon>
        <taxon>Geobacteraceae</taxon>
        <taxon>Geoanaerobacter</taxon>
    </lineage>
</organism>
<dbReference type="Gene3D" id="2.70.70.10">
    <property type="entry name" value="Glucose Permease (Domain IIA)"/>
    <property type="match status" value="1"/>
</dbReference>
<sequence>MGRISLIVIVLVTGLAGLSIADVRDDLHGIKQEIREKKTELKKNKKLEKQVSGELSKIDQSLKQKEANLKALGNDLVKVERVLGKTGVEIVQATAAADKKRDQIRRRLVSLYKAGELGATRMFFSAESFPQMLENQRYMQAVLHSDQQLFAEYKSKIDQLKGLKNVLERDLAKKENIIASIASKKVEIEEEKAKKAAYLSKVRDKSKSQQASIKELEANARRLQAMMERLEANSRKSYNQKPSKKQALGEREPLPPVADKGFSAQRGRLAIPVKGDILAQFGRHKHPEFNSYTVNNGISIAAAKGTEIRSVFDGQVIFADYFKGYGNMVIIDHGGGYFSLYGHASRLNKKVGAQVARNEAIANVGDVDSSRGTMLYFELRHQGKPIDPAPWFR</sequence>
<keyword evidence="3" id="KW-0479">Metal-binding</keyword>
<evidence type="ECO:0000256" key="6">
    <source>
        <dbReference type="ARBA" id="ARBA00023049"/>
    </source>
</evidence>
<keyword evidence="7" id="KW-0175">Coiled coil</keyword>
<name>A0AAW4KW23_9BACT</name>
<dbReference type="Proteomes" id="UP000811899">
    <property type="component" value="Unassembled WGS sequence"/>
</dbReference>
<dbReference type="AlphaFoldDB" id="A0AAW4KW23"/>
<evidence type="ECO:0000256" key="4">
    <source>
        <dbReference type="ARBA" id="ARBA00022801"/>
    </source>
</evidence>
<keyword evidence="11" id="KW-1185">Reference proteome</keyword>